<dbReference type="Proteomes" id="UP000327157">
    <property type="component" value="Chromosome 3"/>
</dbReference>
<evidence type="ECO:0000313" key="2">
    <source>
        <dbReference type="Proteomes" id="UP000327157"/>
    </source>
</evidence>
<keyword evidence="2" id="KW-1185">Reference proteome</keyword>
<reference evidence="2" key="2">
    <citation type="submission" date="2019-10" db="EMBL/GenBank/DDBJ databases">
        <title>A de novo genome assembly of a pear dwarfing rootstock.</title>
        <authorList>
            <person name="Wang F."/>
            <person name="Wang J."/>
            <person name="Li S."/>
            <person name="Zhang Y."/>
            <person name="Fang M."/>
            <person name="Ma L."/>
            <person name="Zhao Y."/>
            <person name="Jiang S."/>
        </authorList>
    </citation>
    <scope>NUCLEOTIDE SEQUENCE [LARGE SCALE GENOMIC DNA]</scope>
</reference>
<organism evidence="1 2">
    <name type="scientific">Pyrus ussuriensis x Pyrus communis</name>
    <dbReference type="NCBI Taxonomy" id="2448454"/>
    <lineage>
        <taxon>Eukaryota</taxon>
        <taxon>Viridiplantae</taxon>
        <taxon>Streptophyta</taxon>
        <taxon>Embryophyta</taxon>
        <taxon>Tracheophyta</taxon>
        <taxon>Spermatophyta</taxon>
        <taxon>Magnoliopsida</taxon>
        <taxon>eudicotyledons</taxon>
        <taxon>Gunneridae</taxon>
        <taxon>Pentapetalae</taxon>
        <taxon>rosids</taxon>
        <taxon>fabids</taxon>
        <taxon>Rosales</taxon>
        <taxon>Rosaceae</taxon>
        <taxon>Amygdaloideae</taxon>
        <taxon>Maleae</taxon>
        <taxon>Pyrus</taxon>
    </lineage>
</organism>
<evidence type="ECO:0000313" key="1">
    <source>
        <dbReference type="EMBL" id="KAB2615268.1"/>
    </source>
</evidence>
<proteinExistence type="predicted"/>
<dbReference type="AlphaFoldDB" id="A0A5N5GIS8"/>
<evidence type="ECO:0008006" key="3">
    <source>
        <dbReference type="Google" id="ProtNLM"/>
    </source>
</evidence>
<accession>A0A5N5GIS8</accession>
<sequence length="413" mass="46144">MRCLLNGLHRPSLQAPNLEFPEGVAPARILAEGSPTNHSTFACLYFFRVCRTRVDLEWGASVLRSLEVMSKVARKPMAFNFECTSSFTFWWEHLFIKSYPKPSELESWEEMIHQKNQLPLIGTSYFFNLWMLGKMKRLGDAFVLQEAAAKAERQGAEAGRGISELLGDSEGPQVTKKPTVVSRKDPLGAEMYQKAKDLSSSIPSTSHPLVVASTSQFDSSTGEMLHFVEEYNNPMSTSSMNLSPSPMQEVITPYSKALGSILKKVKTAVTTSISAPALEILHSLPTEAVPSVTAKGVGEIPPPLSSTPSVTSLPKLVNKFGQIKTKLQSPSLSLESHLLQNASRIFEDWMKRDFTASFSLKILHDAKKAQYKSFLSFFEKLWALRDHHQKVEWVSNRVKCFQEKHTKTSATLQ</sequence>
<dbReference type="EMBL" id="SMOL01000402">
    <property type="protein sequence ID" value="KAB2615268.1"/>
    <property type="molecule type" value="Genomic_DNA"/>
</dbReference>
<protein>
    <recommendedName>
        <fullName evidence="3">TMV resistance protein N-like</fullName>
    </recommendedName>
</protein>
<name>A0A5N5GIS8_9ROSA</name>
<reference evidence="1 2" key="3">
    <citation type="submission" date="2019-11" db="EMBL/GenBank/DDBJ databases">
        <title>A de novo genome assembly of a pear dwarfing rootstock.</title>
        <authorList>
            <person name="Wang F."/>
            <person name="Wang J."/>
            <person name="Li S."/>
            <person name="Zhang Y."/>
            <person name="Fang M."/>
            <person name="Ma L."/>
            <person name="Zhao Y."/>
            <person name="Jiang S."/>
        </authorList>
    </citation>
    <scope>NUCLEOTIDE SEQUENCE [LARGE SCALE GENOMIC DNA]</scope>
    <source>
        <strain evidence="1">S2</strain>
        <tissue evidence="1">Leaf</tissue>
    </source>
</reference>
<reference evidence="1 2" key="1">
    <citation type="submission" date="2019-09" db="EMBL/GenBank/DDBJ databases">
        <authorList>
            <person name="Ou C."/>
        </authorList>
    </citation>
    <scope>NUCLEOTIDE SEQUENCE [LARGE SCALE GENOMIC DNA]</scope>
    <source>
        <strain evidence="1">S2</strain>
        <tissue evidence="1">Leaf</tissue>
    </source>
</reference>
<comment type="caution">
    <text evidence="1">The sequence shown here is derived from an EMBL/GenBank/DDBJ whole genome shotgun (WGS) entry which is preliminary data.</text>
</comment>
<gene>
    <name evidence="1" type="ORF">D8674_021856</name>
</gene>